<keyword evidence="2 4" id="KW-0863">Zinc-finger</keyword>
<feature type="domain" description="GATA-type" evidence="6">
    <location>
        <begin position="200"/>
        <end position="230"/>
    </location>
</feature>
<reference evidence="7 8" key="1">
    <citation type="journal article" date="2024" name="Nat. Commun.">
        <title>Phylogenomics reveals the evolutionary origins of lichenization in chlorophyte algae.</title>
        <authorList>
            <person name="Puginier C."/>
            <person name="Libourel C."/>
            <person name="Otte J."/>
            <person name="Skaloud P."/>
            <person name="Haon M."/>
            <person name="Grisel S."/>
            <person name="Petersen M."/>
            <person name="Berrin J.G."/>
            <person name="Delaux P.M."/>
            <person name="Dal Grande F."/>
            <person name="Keller J."/>
        </authorList>
    </citation>
    <scope>NUCLEOTIDE SEQUENCE [LARGE SCALE GENOMIC DNA]</scope>
    <source>
        <strain evidence="7 8">SAG 2523</strain>
    </source>
</reference>
<protein>
    <recommendedName>
        <fullName evidence="6">GATA-type domain-containing protein</fullName>
    </recommendedName>
</protein>
<feature type="region of interest" description="Disordered" evidence="5">
    <location>
        <begin position="153"/>
        <end position="185"/>
    </location>
</feature>
<name>A0AAW1SX80_9CHLO</name>
<evidence type="ECO:0000256" key="5">
    <source>
        <dbReference type="SAM" id="MobiDB-lite"/>
    </source>
</evidence>
<dbReference type="PANTHER" id="PTHR47255">
    <property type="entry name" value="GATA TRANSCRIPTION FACTOR 22-RELATED"/>
    <property type="match status" value="1"/>
</dbReference>
<sequence length="238" mass="25776">MVGQNMAGKLSNGPGYDFDRLHACCKRLGEEEKSSPPRWHVMLTDSATARVEQDSEKCSAAEALSQPRCSDKEGKHGEATSQSSQLTGPAAAVEEAEYYYSNCKQKRLAKRPKRPCRKLPTAVAPGLETLGCSKCRGAKNGCGKCRGKRNEASKVSTTTGRSLKPRLQLAQPHPRPADGQKDPQLSNSIQEGLACTVKTCTQCGTQTTPLWRTGPKGPQTLCNACGVRHKKSVNHARR</sequence>
<evidence type="ECO:0000256" key="3">
    <source>
        <dbReference type="ARBA" id="ARBA00022833"/>
    </source>
</evidence>
<dbReference type="PROSITE" id="PS00344">
    <property type="entry name" value="GATA_ZN_FINGER_1"/>
    <property type="match status" value="1"/>
</dbReference>
<proteinExistence type="predicted"/>
<evidence type="ECO:0000256" key="1">
    <source>
        <dbReference type="ARBA" id="ARBA00022723"/>
    </source>
</evidence>
<dbReference type="SUPFAM" id="SSF57716">
    <property type="entry name" value="Glucocorticoid receptor-like (DNA-binding domain)"/>
    <property type="match status" value="1"/>
</dbReference>
<dbReference type="GO" id="GO:0043565">
    <property type="term" value="F:sequence-specific DNA binding"/>
    <property type="evidence" value="ECO:0007669"/>
    <property type="project" value="InterPro"/>
</dbReference>
<feature type="compositionally biased region" description="Basic and acidic residues" evidence="5">
    <location>
        <begin position="69"/>
        <end position="78"/>
    </location>
</feature>
<feature type="region of interest" description="Disordered" evidence="5">
    <location>
        <begin position="52"/>
        <end position="88"/>
    </location>
</feature>
<dbReference type="PANTHER" id="PTHR47255:SF4">
    <property type="entry name" value="GATA ZINC FINGER DOMAIN-CONTAINING PROTEIN 12"/>
    <property type="match status" value="1"/>
</dbReference>
<dbReference type="Gene3D" id="3.30.50.10">
    <property type="entry name" value="Erythroid Transcription Factor GATA-1, subunit A"/>
    <property type="match status" value="1"/>
</dbReference>
<keyword evidence="1" id="KW-0479">Metal-binding</keyword>
<evidence type="ECO:0000313" key="7">
    <source>
        <dbReference type="EMBL" id="KAK9861303.1"/>
    </source>
</evidence>
<dbReference type="EMBL" id="JALJOV010000780">
    <property type="protein sequence ID" value="KAK9861303.1"/>
    <property type="molecule type" value="Genomic_DNA"/>
</dbReference>
<dbReference type="InterPro" id="IPR052138">
    <property type="entry name" value="GATA_ZnFinger_Domain"/>
</dbReference>
<dbReference type="SMART" id="SM00401">
    <property type="entry name" value="ZnF_GATA"/>
    <property type="match status" value="1"/>
</dbReference>
<dbReference type="GO" id="GO:0008270">
    <property type="term" value="F:zinc ion binding"/>
    <property type="evidence" value="ECO:0007669"/>
    <property type="project" value="UniProtKB-KW"/>
</dbReference>
<dbReference type="GO" id="GO:0006355">
    <property type="term" value="P:regulation of DNA-templated transcription"/>
    <property type="evidence" value="ECO:0007669"/>
    <property type="project" value="InterPro"/>
</dbReference>
<dbReference type="PROSITE" id="PS50114">
    <property type="entry name" value="GATA_ZN_FINGER_2"/>
    <property type="match status" value="1"/>
</dbReference>
<organism evidence="7 8">
    <name type="scientific">Apatococcus fuscideae</name>
    <dbReference type="NCBI Taxonomy" id="2026836"/>
    <lineage>
        <taxon>Eukaryota</taxon>
        <taxon>Viridiplantae</taxon>
        <taxon>Chlorophyta</taxon>
        <taxon>core chlorophytes</taxon>
        <taxon>Trebouxiophyceae</taxon>
        <taxon>Chlorellales</taxon>
        <taxon>Chlorellaceae</taxon>
        <taxon>Apatococcus</taxon>
    </lineage>
</organism>
<evidence type="ECO:0000256" key="2">
    <source>
        <dbReference type="ARBA" id="ARBA00022771"/>
    </source>
</evidence>
<dbReference type="AlphaFoldDB" id="A0AAW1SX80"/>
<keyword evidence="3" id="KW-0862">Zinc</keyword>
<gene>
    <name evidence="7" type="ORF">WJX84_001871</name>
</gene>
<dbReference type="InterPro" id="IPR000679">
    <property type="entry name" value="Znf_GATA"/>
</dbReference>
<dbReference type="Proteomes" id="UP001485043">
    <property type="component" value="Unassembled WGS sequence"/>
</dbReference>
<accession>A0AAW1SX80</accession>
<evidence type="ECO:0000313" key="8">
    <source>
        <dbReference type="Proteomes" id="UP001485043"/>
    </source>
</evidence>
<evidence type="ECO:0000259" key="6">
    <source>
        <dbReference type="PROSITE" id="PS50114"/>
    </source>
</evidence>
<evidence type="ECO:0000256" key="4">
    <source>
        <dbReference type="PROSITE-ProRule" id="PRU00094"/>
    </source>
</evidence>
<comment type="caution">
    <text evidence="7">The sequence shown here is derived from an EMBL/GenBank/DDBJ whole genome shotgun (WGS) entry which is preliminary data.</text>
</comment>
<dbReference type="Pfam" id="PF00320">
    <property type="entry name" value="GATA"/>
    <property type="match status" value="1"/>
</dbReference>
<dbReference type="InterPro" id="IPR013088">
    <property type="entry name" value="Znf_NHR/GATA"/>
</dbReference>
<keyword evidence="8" id="KW-1185">Reference proteome</keyword>